<reference evidence="1" key="2">
    <citation type="journal article" date="2023" name="IMA Fungus">
        <title>Comparative genomic study of the Penicillium genus elucidates a diverse pangenome and 15 lateral gene transfer events.</title>
        <authorList>
            <person name="Petersen C."/>
            <person name="Sorensen T."/>
            <person name="Nielsen M.R."/>
            <person name="Sondergaard T.E."/>
            <person name="Sorensen J.L."/>
            <person name="Fitzpatrick D.A."/>
            <person name="Frisvad J.C."/>
            <person name="Nielsen K.L."/>
        </authorList>
    </citation>
    <scope>NUCLEOTIDE SEQUENCE</scope>
    <source>
        <strain evidence="1">IBT 30069</strain>
    </source>
</reference>
<dbReference type="Proteomes" id="UP001149165">
    <property type="component" value="Unassembled WGS sequence"/>
</dbReference>
<dbReference type="InterPro" id="IPR011009">
    <property type="entry name" value="Kinase-like_dom_sf"/>
</dbReference>
<protein>
    <recommendedName>
        <fullName evidence="3">Aminoglycoside phosphotransferase</fullName>
    </recommendedName>
</protein>
<name>A0A9W9G984_9EURO</name>
<evidence type="ECO:0000313" key="1">
    <source>
        <dbReference type="EMBL" id="KAJ5114183.1"/>
    </source>
</evidence>
<dbReference type="OrthoDB" id="3645574at2759"/>
<dbReference type="PANTHER" id="PTHR21310:SF37">
    <property type="entry name" value="AMINOGLYCOSIDE PHOSPHOTRANSFERASE DOMAIN-CONTAINING PROTEIN"/>
    <property type="match status" value="1"/>
</dbReference>
<proteinExistence type="predicted"/>
<accession>A0A9W9G984</accession>
<evidence type="ECO:0000313" key="2">
    <source>
        <dbReference type="Proteomes" id="UP001149165"/>
    </source>
</evidence>
<dbReference type="InterPro" id="IPR051678">
    <property type="entry name" value="AGP_Transferase"/>
</dbReference>
<evidence type="ECO:0008006" key="3">
    <source>
        <dbReference type="Google" id="ProtNLM"/>
    </source>
</evidence>
<comment type="caution">
    <text evidence="1">The sequence shown here is derived from an EMBL/GenBank/DDBJ whole genome shotgun (WGS) entry which is preliminary data.</text>
</comment>
<dbReference type="AlphaFoldDB" id="A0A9W9G984"/>
<reference evidence="1" key="1">
    <citation type="submission" date="2022-11" db="EMBL/GenBank/DDBJ databases">
        <authorList>
            <person name="Petersen C."/>
        </authorList>
    </citation>
    <scope>NUCLEOTIDE SEQUENCE</scope>
    <source>
        <strain evidence="1">IBT 30069</strain>
    </source>
</reference>
<keyword evidence="2" id="KW-1185">Reference proteome</keyword>
<dbReference type="SUPFAM" id="SSF56112">
    <property type="entry name" value="Protein kinase-like (PK-like)"/>
    <property type="match status" value="1"/>
</dbReference>
<dbReference type="EMBL" id="JAPQKH010000002">
    <property type="protein sequence ID" value="KAJ5114183.1"/>
    <property type="molecule type" value="Genomic_DNA"/>
</dbReference>
<organism evidence="1 2">
    <name type="scientific">Penicillium angulare</name>
    <dbReference type="NCBI Taxonomy" id="116970"/>
    <lineage>
        <taxon>Eukaryota</taxon>
        <taxon>Fungi</taxon>
        <taxon>Dikarya</taxon>
        <taxon>Ascomycota</taxon>
        <taxon>Pezizomycotina</taxon>
        <taxon>Eurotiomycetes</taxon>
        <taxon>Eurotiomycetidae</taxon>
        <taxon>Eurotiales</taxon>
        <taxon>Aspergillaceae</taxon>
        <taxon>Penicillium</taxon>
    </lineage>
</organism>
<sequence length="507" mass="58901">MAALPLFNRKTEVTLEDALTEDDNILHRLDYPQKHKAFCSNLWDHKSDIEHLVSLHLGVKVCEAADQTDWLFGSYNVCIPVYINRPAADRVLFRIPLPFKIGEETCPGNSDEKLRCEVATYIWLQEKCPSVPIPVLYGFAFQNGQTFLTEDRVDIYTRWHWRIKRGVQSWLGQPGTCAFIGTKQRNTLRTGYMIISFIERGSMLSTTLSDHLLTDKTRRHALFSDLAKINLTLNQHQFSRIGSLTLDDNGLTHLTNRPLTLRLQTFENEGIPSIPKGSTYQCVEPYILDLLQCHDNRLEHQPNAIHHTQDGQEQLAALIMMRALLSRFISREYRDGPFLLTLTDLHASNIFVDEDWHITSLIDLEWACTFPIELKTPPYWLTGRPIDFLAPGEHLDRFEEAVFEFIEIFEQQEKIFQGSIPGLSQAKIMRKCWDRGSYWYFQAVQSPKGLLRVFNEHVQSRFCKEHCTQQIFDRVVSPYWSVNAAGFIEGKVEEEEEYKKKLRIRFE</sequence>
<gene>
    <name evidence="1" type="ORF">N7456_002717</name>
</gene>
<dbReference type="PANTHER" id="PTHR21310">
    <property type="entry name" value="AMINOGLYCOSIDE PHOSPHOTRANSFERASE-RELATED-RELATED"/>
    <property type="match status" value="1"/>
</dbReference>